<sequence>MPPKATITITPTETLTTILALLALLFIGVPLFILPVTLLLLLLLVQPLLVYFLIDKLKDLPIDNTMPPTNYLAAAAAHGRAKTSNETTKLLNATRIQKKWKGKARARDLEAQTPIEQLDGPPNSRQKAAAAEKKDVADQLSRKVPPASSESGPSEVLPRESPIRYYQNSIVDDWPTSCTMVTAVLTVGAMTLLLIVFFGNLEIRRPNN</sequence>
<dbReference type="EMBL" id="ML119139">
    <property type="protein sequence ID" value="RPB10967.1"/>
    <property type="molecule type" value="Genomic_DNA"/>
</dbReference>
<keyword evidence="2" id="KW-0812">Transmembrane</keyword>
<keyword evidence="4" id="KW-1185">Reference proteome</keyword>
<protein>
    <submittedName>
        <fullName evidence="3">Uncharacterized protein</fullName>
    </submittedName>
</protein>
<keyword evidence="2" id="KW-0472">Membrane</keyword>
<dbReference type="Proteomes" id="UP000277580">
    <property type="component" value="Unassembled WGS sequence"/>
</dbReference>
<keyword evidence="2" id="KW-1133">Transmembrane helix</keyword>
<feature type="transmembrane region" description="Helical" evidence="2">
    <location>
        <begin position="174"/>
        <end position="198"/>
    </location>
</feature>
<gene>
    <name evidence="3" type="ORF">P167DRAFT_575819</name>
</gene>
<evidence type="ECO:0000256" key="1">
    <source>
        <dbReference type="SAM" id="MobiDB-lite"/>
    </source>
</evidence>
<feature type="compositionally biased region" description="Basic and acidic residues" evidence="1">
    <location>
        <begin position="130"/>
        <end position="141"/>
    </location>
</feature>
<reference evidence="3 4" key="1">
    <citation type="journal article" date="2018" name="Nat. Ecol. Evol.">
        <title>Pezizomycetes genomes reveal the molecular basis of ectomycorrhizal truffle lifestyle.</title>
        <authorList>
            <person name="Murat C."/>
            <person name="Payen T."/>
            <person name="Noel B."/>
            <person name="Kuo A."/>
            <person name="Morin E."/>
            <person name="Chen J."/>
            <person name="Kohler A."/>
            <person name="Krizsan K."/>
            <person name="Balestrini R."/>
            <person name="Da Silva C."/>
            <person name="Montanini B."/>
            <person name="Hainaut M."/>
            <person name="Levati E."/>
            <person name="Barry K.W."/>
            <person name="Belfiori B."/>
            <person name="Cichocki N."/>
            <person name="Clum A."/>
            <person name="Dockter R.B."/>
            <person name="Fauchery L."/>
            <person name="Guy J."/>
            <person name="Iotti M."/>
            <person name="Le Tacon F."/>
            <person name="Lindquist E.A."/>
            <person name="Lipzen A."/>
            <person name="Malagnac F."/>
            <person name="Mello A."/>
            <person name="Molinier V."/>
            <person name="Miyauchi S."/>
            <person name="Poulain J."/>
            <person name="Riccioni C."/>
            <person name="Rubini A."/>
            <person name="Sitrit Y."/>
            <person name="Splivallo R."/>
            <person name="Traeger S."/>
            <person name="Wang M."/>
            <person name="Zifcakova L."/>
            <person name="Wipf D."/>
            <person name="Zambonelli A."/>
            <person name="Paolocci F."/>
            <person name="Nowrousian M."/>
            <person name="Ottonello S."/>
            <person name="Baldrian P."/>
            <person name="Spatafora J.W."/>
            <person name="Henrissat B."/>
            <person name="Nagy L.G."/>
            <person name="Aury J.M."/>
            <person name="Wincker P."/>
            <person name="Grigoriev I.V."/>
            <person name="Bonfante P."/>
            <person name="Martin F.M."/>
        </authorList>
    </citation>
    <scope>NUCLEOTIDE SEQUENCE [LARGE SCALE GENOMIC DNA]</scope>
    <source>
        <strain evidence="3 4">CCBAS932</strain>
    </source>
</reference>
<evidence type="ECO:0000313" key="4">
    <source>
        <dbReference type="Proteomes" id="UP000277580"/>
    </source>
</evidence>
<dbReference type="AlphaFoldDB" id="A0A3N4KK84"/>
<feature type="transmembrane region" description="Helical" evidence="2">
    <location>
        <begin position="21"/>
        <end position="54"/>
    </location>
</feature>
<dbReference type="InParanoid" id="A0A3N4KK84"/>
<dbReference type="OrthoDB" id="10457902at2759"/>
<accession>A0A3N4KK84</accession>
<evidence type="ECO:0000313" key="3">
    <source>
        <dbReference type="EMBL" id="RPB10967.1"/>
    </source>
</evidence>
<proteinExistence type="predicted"/>
<name>A0A3N4KK84_9PEZI</name>
<organism evidence="3 4">
    <name type="scientific">Morchella conica CCBAS932</name>
    <dbReference type="NCBI Taxonomy" id="1392247"/>
    <lineage>
        <taxon>Eukaryota</taxon>
        <taxon>Fungi</taxon>
        <taxon>Dikarya</taxon>
        <taxon>Ascomycota</taxon>
        <taxon>Pezizomycotina</taxon>
        <taxon>Pezizomycetes</taxon>
        <taxon>Pezizales</taxon>
        <taxon>Morchellaceae</taxon>
        <taxon>Morchella</taxon>
    </lineage>
</organism>
<evidence type="ECO:0000256" key="2">
    <source>
        <dbReference type="SAM" id="Phobius"/>
    </source>
</evidence>
<feature type="region of interest" description="Disordered" evidence="1">
    <location>
        <begin position="98"/>
        <end position="159"/>
    </location>
</feature>